<feature type="compositionally biased region" description="Low complexity" evidence="5">
    <location>
        <begin position="21"/>
        <end position="41"/>
    </location>
</feature>
<protein>
    <submittedName>
        <fullName evidence="6">Uncharacterized protein</fullName>
    </submittedName>
</protein>
<dbReference type="OrthoDB" id="10265969at2759"/>
<evidence type="ECO:0000256" key="5">
    <source>
        <dbReference type="SAM" id="MobiDB-lite"/>
    </source>
</evidence>
<sequence>MADSAQPSVPAHFEDQDMNEAASVDSSPPPAAQLQLPQVLEQEPDSPLPQSFLPQERPESMPTVNSTTHPNVAEEIQSEAQHAVQERPLNVSDALSYLDLVKMKFIVNPEVYNRFLDIMKDIKSHCMSMQLLNVSDALSYWDLVKMKFIVNPEVYNRFLDIMKDIKSQLPL</sequence>
<dbReference type="Gene3D" id="1.20.1160.11">
    <property type="entry name" value="Paired amphipathic helix"/>
    <property type="match status" value="2"/>
</dbReference>
<name>A0A2H3JCJ8_WOLCO</name>
<evidence type="ECO:0000313" key="6">
    <source>
        <dbReference type="EMBL" id="PCH39982.1"/>
    </source>
</evidence>
<dbReference type="InterPro" id="IPR036600">
    <property type="entry name" value="PAH_sf"/>
</dbReference>
<dbReference type="GO" id="GO:0003714">
    <property type="term" value="F:transcription corepressor activity"/>
    <property type="evidence" value="ECO:0007669"/>
    <property type="project" value="InterPro"/>
</dbReference>
<evidence type="ECO:0000313" key="7">
    <source>
        <dbReference type="Proteomes" id="UP000218811"/>
    </source>
</evidence>
<comment type="subcellular location">
    <subcellularLocation>
        <location evidence="1 4">Nucleus</location>
    </subcellularLocation>
</comment>
<reference evidence="6 7" key="1">
    <citation type="journal article" date="2012" name="Science">
        <title>The Paleozoic origin of enzymatic lignin decomposition reconstructed from 31 fungal genomes.</title>
        <authorList>
            <person name="Floudas D."/>
            <person name="Binder M."/>
            <person name="Riley R."/>
            <person name="Barry K."/>
            <person name="Blanchette R.A."/>
            <person name="Henrissat B."/>
            <person name="Martinez A.T."/>
            <person name="Otillar R."/>
            <person name="Spatafora J.W."/>
            <person name="Yadav J.S."/>
            <person name="Aerts A."/>
            <person name="Benoit I."/>
            <person name="Boyd A."/>
            <person name="Carlson A."/>
            <person name="Copeland A."/>
            <person name="Coutinho P.M."/>
            <person name="de Vries R.P."/>
            <person name="Ferreira P."/>
            <person name="Findley K."/>
            <person name="Foster B."/>
            <person name="Gaskell J."/>
            <person name="Glotzer D."/>
            <person name="Gorecki P."/>
            <person name="Heitman J."/>
            <person name="Hesse C."/>
            <person name="Hori C."/>
            <person name="Igarashi K."/>
            <person name="Jurgens J.A."/>
            <person name="Kallen N."/>
            <person name="Kersten P."/>
            <person name="Kohler A."/>
            <person name="Kuees U."/>
            <person name="Kumar T.K.A."/>
            <person name="Kuo A."/>
            <person name="LaButti K."/>
            <person name="Larrondo L.F."/>
            <person name="Lindquist E."/>
            <person name="Ling A."/>
            <person name="Lombard V."/>
            <person name="Lucas S."/>
            <person name="Lundell T."/>
            <person name="Martin R."/>
            <person name="McLaughlin D.J."/>
            <person name="Morgenstern I."/>
            <person name="Morin E."/>
            <person name="Murat C."/>
            <person name="Nagy L.G."/>
            <person name="Nolan M."/>
            <person name="Ohm R.A."/>
            <person name="Patyshakuliyeva A."/>
            <person name="Rokas A."/>
            <person name="Ruiz-Duenas F.J."/>
            <person name="Sabat G."/>
            <person name="Salamov A."/>
            <person name="Samejima M."/>
            <person name="Schmutz J."/>
            <person name="Slot J.C."/>
            <person name="St John F."/>
            <person name="Stenlid J."/>
            <person name="Sun H."/>
            <person name="Sun S."/>
            <person name="Syed K."/>
            <person name="Tsang A."/>
            <person name="Wiebenga A."/>
            <person name="Young D."/>
            <person name="Pisabarro A."/>
            <person name="Eastwood D.C."/>
            <person name="Martin F."/>
            <person name="Cullen D."/>
            <person name="Grigoriev I.V."/>
            <person name="Hibbett D.S."/>
        </authorList>
    </citation>
    <scope>NUCLEOTIDE SEQUENCE [LARGE SCALE GENOMIC DNA]</scope>
    <source>
        <strain evidence="6 7">MD-104</strain>
    </source>
</reference>
<evidence type="ECO:0000256" key="1">
    <source>
        <dbReference type="ARBA" id="ARBA00004123"/>
    </source>
</evidence>
<dbReference type="PROSITE" id="PS51477">
    <property type="entry name" value="PAH"/>
    <property type="match status" value="1"/>
</dbReference>
<gene>
    <name evidence="6" type="ORF">WOLCODRAFT_150034</name>
</gene>
<dbReference type="PANTHER" id="PTHR12346">
    <property type="entry name" value="SIN3B-RELATED"/>
    <property type="match status" value="1"/>
</dbReference>
<dbReference type="Proteomes" id="UP000218811">
    <property type="component" value="Unassembled WGS sequence"/>
</dbReference>
<evidence type="ECO:0000256" key="3">
    <source>
        <dbReference type="ARBA" id="ARBA00023242"/>
    </source>
</evidence>
<dbReference type="PANTHER" id="PTHR12346:SF0">
    <property type="entry name" value="SIN3A, ISOFORM G"/>
    <property type="match status" value="1"/>
</dbReference>
<keyword evidence="7" id="KW-1185">Reference proteome</keyword>
<dbReference type="GO" id="GO:0070822">
    <property type="term" value="C:Sin3-type complex"/>
    <property type="evidence" value="ECO:0007669"/>
    <property type="project" value="TreeGrafter"/>
</dbReference>
<dbReference type="InterPro" id="IPR039774">
    <property type="entry name" value="Sin3-like"/>
</dbReference>
<keyword evidence="2" id="KW-0678">Repressor</keyword>
<dbReference type="SUPFAM" id="SSF47762">
    <property type="entry name" value="PAH2 domain"/>
    <property type="match status" value="2"/>
</dbReference>
<feature type="region of interest" description="Disordered" evidence="5">
    <location>
        <begin position="1"/>
        <end position="74"/>
    </location>
</feature>
<evidence type="ECO:0000256" key="2">
    <source>
        <dbReference type="ARBA" id="ARBA00022491"/>
    </source>
</evidence>
<keyword evidence="3 4" id="KW-0539">Nucleus</keyword>
<accession>A0A2H3JCJ8</accession>
<organism evidence="6 7">
    <name type="scientific">Wolfiporia cocos (strain MD-104)</name>
    <name type="common">Brown rot fungus</name>
    <dbReference type="NCBI Taxonomy" id="742152"/>
    <lineage>
        <taxon>Eukaryota</taxon>
        <taxon>Fungi</taxon>
        <taxon>Dikarya</taxon>
        <taxon>Basidiomycota</taxon>
        <taxon>Agaricomycotina</taxon>
        <taxon>Agaricomycetes</taxon>
        <taxon>Polyporales</taxon>
        <taxon>Phaeolaceae</taxon>
        <taxon>Wolfiporia</taxon>
    </lineage>
</organism>
<dbReference type="AlphaFoldDB" id="A0A2H3JCJ8"/>
<dbReference type="InterPro" id="IPR003822">
    <property type="entry name" value="PAH"/>
</dbReference>
<dbReference type="STRING" id="742152.A0A2H3JCJ8"/>
<proteinExistence type="predicted"/>
<dbReference type="GO" id="GO:0000122">
    <property type="term" value="P:negative regulation of transcription by RNA polymerase II"/>
    <property type="evidence" value="ECO:0007669"/>
    <property type="project" value="TreeGrafter"/>
</dbReference>
<evidence type="ECO:0000256" key="4">
    <source>
        <dbReference type="PROSITE-ProRule" id="PRU00810"/>
    </source>
</evidence>
<dbReference type="EMBL" id="KB468053">
    <property type="protein sequence ID" value="PCH39982.1"/>
    <property type="molecule type" value="Genomic_DNA"/>
</dbReference>